<name>A0A0B8T6B6_9SPHI</name>
<dbReference type="PANTHER" id="PTHR13696:SF99">
    <property type="entry name" value="COBYRINIC ACID AC-DIAMIDE SYNTHASE"/>
    <property type="match status" value="1"/>
</dbReference>
<dbReference type="PANTHER" id="PTHR13696">
    <property type="entry name" value="P-LOOP CONTAINING NUCLEOSIDE TRIPHOSPHATE HYDROLASE"/>
    <property type="match status" value="1"/>
</dbReference>
<dbReference type="eggNOG" id="COG1192">
    <property type="taxonomic scope" value="Bacteria"/>
</dbReference>
<dbReference type="Proteomes" id="UP000031802">
    <property type="component" value="Unassembled WGS sequence"/>
</dbReference>
<dbReference type="OrthoDB" id="978593at2"/>
<comment type="caution">
    <text evidence="2">The sequence shown here is derived from an EMBL/GenBank/DDBJ whole genome shotgun (WGS) entry which is preliminary data.</text>
</comment>
<keyword evidence="3" id="KW-1185">Reference proteome</keyword>
<gene>
    <name evidence="2" type="ORF">DI53_3690</name>
</gene>
<proteinExistence type="predicted"/>
<dbReference type="Pfam" id="PF01656">
    <property type="entry name" value="CbiA"/>
    <property type="match status" value="1"/>
</dbReference>
<sequence length="212" mass="23388">MVILLGNQKGGAGKSTVTLLLANYLAVNKNRPVTVLDMDYQQSISSKYEKAQLTENMFSYEVLAADLADFPDLMTVLSKNPDEIVLIDLPGKMDDDDLIPVIRAGDLILCPFGYDQFSVDSTLLFAMVVSKINTSASLHFIPNRLKSGVKYQTRLEVDKALAGFGYVGKGFPDRIDFQRVDTTCIPAILLPVVLPVLGEIYETYIEREGNDA</sequence>
<dbReference type="EMBL" id="JJMU01000066">
    <property type="protein sequence ID" value="KGE12650.1"/>
    <property type="molecule type" value="Genomic_DNA"/>
</dbReference>
<dbReference type="PATRIC" id="fig|1229276.3.peg.3815"/>
<dbReference type="CDD" id="cd02042">
    <property type="entry name" value="ParAB_family"/>
    <property type="match status" value="1"/>
</dbReference>
<dbReference type="InterPro" id="IPR027417">
    <property type="entry name" value="P-loop_NTPase"/>
</dbReference>
<dbReference type="InterPro" id="IPR002586">
    <property type="entry name" value="CobQ/CobB/MinD/ParA_Nub-bd_dom"/>
</dbReference>
<accession>A0A0B8T6B6</accession>
<dbReference type="STRING" id="1229276.DI53_3690"/>
<organism evidence="2 3">
    <name type="scientific">Sphingobacterium deserti</name>
    <dbReference type="NCBI Taxonomy" id="1229276"/>
    <lineage>
        <taxon>Bacteria</taxon>
        <taxon>Pseudomonadati</taxon>
        <taxon>Bacteroidota</taxon>
        <taxon>Sphingobacteriia</taxon>
        <taxon>Sphingobacteriales</taxon>
        <taxon>Sphingobacteriaceae</taxon>
        <taxon>Sphingobacterium</taxon>
    </lineage>
</organism>
<evidence type="ECO:0000313" key="3">
    <source>
        <dbReference type="Proteomes" id="UP000031802"/>
    </source>
</evidence>
<reference evidence="3" key="1">
    <citation type="submission" date="2014-04" db="EMBL/GenBank/DDBJ databases">
        <title>Whole-Genome optical mapping and complete genome sequence of Sphingobacterium deserti sp. nov., a new spaces isolated from desert in the west of China.</title>
        <authorList>
            <person name="Teng C."/>
            <person name="Zhou Z."/>
            <person name="Li X."/>
            <person name="Chen M."/>
            <person name="Lin M."/>
            <person name="Wang L."/>
            <person name="Su S."/>
            <person name="Zhang C."/>
            <person name="Zhang W."/>
        </authorList>
    </citation>
    <scope>NUCLEOTIDE SEQUENCE [LARGE SCALE GENOMIC DNA]</scope>
    <source>
        <strain evidence="3">ACCC05744</strain>
    </source>
</reference>
<evidence type="ECO:0000259" key="1">
    <source>
        <dbReference type="Pfam" id="PF01656"/>
    </source>
</evidence>
<dbReference type="InterPro" id="IPR050678">
    <property type="entry name" value="DNA_Partitioning_ATPase"/>
</dbReference>
<dbReference type="AlphaFoldDB" id="A0A0B8T6B6"/>
<protein>
    <submittedName>
        <fullName evidence="2">Putative ParA-related protein</fullName>
    </submittedName>
</protein>
<evidence type="ECO:0000313" key="2">
    <source>
        <dbReference type="EMBL" id="KGE12650.1"/>
    </source>
</evidence>
<dbReference type="SUPFAM" id="SSF52540">
    <property type="entry name" value="P-loop containing nucleoside triphosphate hydrolases"/>
    <property type="match status" value="1"/>
</dbReference>
<reference evidence="2 3" key="2">
    <citation type="journal article" date="2015" name="PLoS ONE">
        <title>Whole-Genome Optical Mapping and Finished Genome Sequence of Sphingobacterium deserti sp. nov., a New Species Isolated from the Western Desert of China.</title>
        <authorList>
            <person name="Teng C."/>
            <person name="Zhou Z."/>
            <person name="Molnar I."/>
            <person name="Li X."/>
            <person name="Tang R."/>
            <person name="Chen M."/>
            <person name="Wang L."/>
            <person name="Su S."/>
            <person name="Zhang W."/>
            <person name="Lin M."/>
        </authorList>
    </citation>
    <scope>NUCLEOTIDE SEQUENCE [LARGE SCALE GENOMIC DNA]</scope>
    <source>
        <strain evidence="3">ACCC05744</strain>
    </source>
</reference>
<dbReference type="RefSeq" id="WP_037503104.1">
    <property type="nucleotide sequence ID" value="NZ_JJMU01000066.1"/>
</dbReference>
<feature type="domain" description="CobQ/CobB/MinD/ParA nucleotide binding" evidence="1">
    <location>
        <begin position="4"/>
        <end position="147"/>
    </location>
</feature>
<dbReference type="Gene3D" id="3.40.50.300">
    <property type="entry name" value="P-loop containing nucleotide triphosphate hydrolases"/>
    <property type="match status" value="1"/>
</dbReference>